<keyword evidence="22" id="KW-1185">Reference proteome</keyword>
<reference evidence="21 22" key="1">
    <citation type="submission" date="2016-03" db="EMBL/GenBank/DDBJ databases">
        <title>Genome sequence of Nesiotobacter sp. nov., a moderately halophilic alphaproteobacterium isolated from the Yellow Sea, China.</title>
        <authorList>
            <person name="Zhang G."/>
            <person name="Zhang R."/>
        </authorList>
    </citation>
    <scope>NUCLEOTIDE SEQUENCE [LARGE SCALE GENOMIC DNA]</scope>
    <source>
        <strain evidence="21 22">WB1-6</strain>
    </source>
</reference>
<feature type="transmembrane region" description="Helical" evidence="20">
    <location>
        <begin position="68"/>
        <end position="91"/>
    </location>
</feature>
<comment type="similarity">
    <text evidence="4 19">Belongs to the CDP-alcohol phosphatidyltransferase class-I family.</text>
</comment>
<comment type="function">
    <text evidence="19">Condenses choline with CDP-diglyceride to produce phosphatidylcholine and CMP.</text>
</comment>
<evidence type="ECO:0000256" key="16">
    <source>
        <dbReference type="ARBA" id="ARBA00023211"/>
    </source>
</evidence>
<evidence type="ECO:0000256" key="15">
    <source>
        <dbReference type="ARBA" id="ARBA00023209"/>
    </source>
</evidence>
<evidence type="ECO:0000256" key="10">
    <source>
        <dbReference type="ARBA" id="ARBA00022679"/>
    </source>
</evidence>
<dbReference type="STRING" id="197461.A3843_12280"/>
<dbReference type="RefSeq" id="WP_028481030.1">
    <property type="nucleotide sequence ID" value="NZ_LVVZ01000019.1"/>
</dbReference>
<organism evidence="21 22">
    <name type="scientific">Pseudovibrio exalbescens</name>
    <dbReference type="NCBI Taxonomy" id="197461"/>
    <lineage>
        <taxon>Bacteria</taxon>
        <taxon>Pseudomonadati</taxon>
        <taxon>Pseudomonadota</taxon>
        <taxon>Alphaproteobacteria</taxon>
        <taxon>Hyphomicrobiales</taxon>
        <taxon>Stappiaceae</taxon>
        <taxon>Pseudovibrio</taxon>
    </lineage>
</organism>
<dbReference type="GO" id="GO:0008654">
    <property type="term" value="P:phospholipid biosynthetic process"/>
    <property type="evidence" value="ECO:0007669"/>
    <property type="project" value="UniProtKB-KW"/>
</dbReference>
<feature type="transmembrane region" description="Helical" evidence="20">
    <location>
        <begin position="151"/>
        <end position="171"/>
    </location>
</feature>
<evidence type="ECO:0000256" key="7">
    <source>
        <dbReference type="ARBA" id="ARBA00022475"/>
    </source>
</evidence>
<comment type="subcellular location">
    <subcellularLocation>
        <location evidence="3 19">Cell inner membrane</location>
        <topology evidence="3 19">Multi-pass membrane protein</topology>
    </subcellularLocation>
</comment>
<comment type="cofactor">
    <cofactor evidence="2 19">
        <name>Mn(2+)</name>
        <dbReference type="ChEBI" id="CHEBI:29035"/>
    </cofactor>
</comment>
<dbReference type="AlphaFoldDB" id="A0A1U7JFG0"/>
<feature type="transmembrane region" description="Helical" evidence="20">
    <location>
        <begin position="178"/>
        <end position="199"/>
    </location>
</feature>
<keyword evidence="16 19" id="KW-0464">Manganese</keyword>
<evidence type="ECO:0000256" key="18">
    <source>
        <dbReference type="ARBA" id="ARBA00033321"/>
    </source>
</evidence>
<evidence type="ECO:0000256" key="5">
    <source>
        <dbReference type="ARBA" id="ARBA00013195"/>
    </source>
</evidence>
<evidence type="ECO:0000313" key="22">
    <source>
        <dbReference type="Proteomes" id="UP000185783"/>
    </source>
</evidence>
<evidence type="ECO:0000256" key="1">
    <source>
        <dbReference type="ARBA" id="ARBA00000958"/>
    </source>
</evidence>
<keyword evidence="15 19" id="KW-0594">Phospholipid biosynthesis</keyword>
<evidence type="ECO:0000256" key="20">
    <source>
        <dbReference type="SAM" id="Phobius"/>
    </source>
</evidence>
<dbReference type="EMBL" id="LVVZ01000019">
    <property type="protein sequence ID" value="OKL43428.1"/>
    <property type="molecule type" value="Genomic_DNA"/>
</dbReference>
<dbReference type="GO" id="GO:0005886">
    <property type="term" value="C:plasma membrane"/>
    <property type="evidence" value="ECO:0007669"/>
    <property type="project" value="UniProtKB-SubCell"/>
</dbReference>
<feature type="transmembrane region" description="Helical" evidence="20">
    <location>
        <begin position="128"/>
        <end position="145"/>
    </location>
</feature>
<sequence length="234" mass="25694">MSDKPEHKLFIIHLFTALGAPLALLALIEGAQGDLGMMFLWLAVSLFVDGVDGPLARRFQIQTRLPRWSGAILDLVIDYSTYVFLPAFALYQSGLLSNFWALASGSIIVFTGAIYFADTDMKCDTGHFSGFPGVWNMVIVALIAIQADPWLILAMVALCTVLTFLPIYFVHPVRTKQWRLLTLVVLAVWTGAIAWSVILNFQVDTILTAVITTTSLYLLCVGAVQQLLAKLAPS</sequence>
<evidence type="ECO:0000256" key="12">
    <source>
        <dbReference type="ARBA" id="ARBA00022989"/>
    </source>
</evidence>
<evidence type="ECO:0000256" key="9">
    <source>
        <dbReference type="ARBA" id="ARBA00022519"/>
    </source>
</evidence>
<name>A0A1U7JFG0_9HYPH</name>
<keyword evidence="7 19" id="KW-1003">Cell membrane</keyword>
<evidence type="ECO:0000256" key="11">
    <source>
        <dbReference type="ARBA" id="ARBA00022692"/>
    </source>
</evidence>
<evidence type="ECO:0000256" key="17">
    <source>
        <dbReference type="ARBA" id="ARBA00023264"/>
    </source>
</evidence>
<feature type="transmembrane region" description="Helical" evidence="20">
    <location>
        <begin position="97"/>
        <end position="116"/>
    </location>
</feature>
<dbReference type="EC" id="2.7.8.24" evidence="5 19"/>
<protein>
    <recommendedName>
        <fullName evidence="6 19">Phosphatidylcholine synthase</fullName>
        <shortName evidence="19">PC synthase</shortName>
        <shortName evidence="19">PCS</shortName>
        <ecNumber evidence="5 19">2.7.8.24</ecNumber>
    </recommendedName>
    <alternativeName>
        <fullName evidence="18 19">CDP-diglyceride-choline O-phosphatidyltransferase</fullName>
    </alternativeName>
</protein>
<evidence type="ECO:0000256" key="3">
    <source>
        <dbReference type="ARBA" id="ARBA00004429"/>
    </source>
</evidence>
<keyword evidence="17 19" id="KW-1208">Phospholipid metabolism</keyword>
<comment type="catalytic activity">
    <reaction evidence="1 19">
        <text>a CDP-1,2-diacyl-sn-glycerol + choline = a 1,2-diacyl-sn-glycero-3-phosphocholine + CMP + H(+)</text>
        <dbReference type="Rhea" id="RHEA:14597"/>
        <dbReference type="ChEBI" id="CHEBI:15354"/>
        <dbReference type="ChEBI" id="CHEBI:15378"/>
        <dbReference type="ChEBI" id="CHEBI:57643"/>
        <dbReference type="ChEBI" id="CHEBI:58332"/>
        <dbReference type="ChEBI" id="CHEBI:60377"/>
        <dbReference type="EC" id="2.7.8.24"/>
    </reaction>
</comment>
<keyword evidence="14 19" id="KW-0472">Membrane</keyword>
<evidence type="ECO:0000256" key="2">
    <source>
        <dbReference type="ARBA" id="ARBA00001936"/>
    </source>
</evidence>
<evidence type="ECO:0000256" key="14">
    <source>
        <dbReference type="ARBA" id="ARBA00023136"/>
    </source>
</evidence>
<evidence type="ECO:0000256" key="4">
    <source>
        <dbReference type="ARBA" id="ARBA00010441"/>
    </source>
</evidence>
<keyword evidence="11 20" id="KW-0812">Transmembrane</keyword>
<evidence type="ECO:0000256" key="6">
    <source>
        <dbReference type="ARBA" id="ARBA00015623"/>
    </source>
</evidence>
<proteinExistence type="inferred from homology"/>
<gene>
    <name evidence="21" type="ORF">A3843_12280</name>
</gene>
<dbReference type="GO" id="GO:0050520">
    <property type="term" value="F:phosphatidylcholine synthase activity"/>
    <property type="evidence" value="ECO:0007669"/>
    <property type="project" value="UniProtKB-EC"/>
</dbReference>
<dbReference type="Proteomes" id="UP000185783">
    <property type="component" value="Unassembled WGS sequence"/>
</dbReference>
<comment type="caution">
    <text evidence="21">The sequence shown here is derived from an EMBL/GenBank/DDBJ whole genome shotgun (WGS) entry which is preliminary data.</text>
</comment>
<accession>A0A1U7JFG0</accession>
<keyword evidence="8 19" id="KW-0444">Lipid biosynthesis</keyword>
<evidence type="ECO:0000256" key="19">
    <source>
        <dbReference type="PIRNR" id="PIRNR000851"/>
    </source>
</evidence>
<keyword evidence="10 19" id="KW-0808">Transferase</keyword>
<dbReference type="PIRSF" id="PIRSF000851">
    <property type="entry name" value="PcS"/>
    <property type="match status" value="1"/>
</dbReference>
<keyword evidence="13 19" id="KW-0443">Lipid metabolism</keyword>
<keyword evidence="12 20" id="KW-1133">Transmembrane helix</keyword>
<feature type="transmembrane region" description="Helical" evidence="20">
    <location>
        <begin position="35"/>
        <end position="56"/>
    </location>
</feature>
<keyword evidence="9 19" id="KW-0997">Cell inner membrane</keyword>
<dbReference type="Gene3D" id="1.20.120.1760">
    <property type="match status" value="1"/>
</dbReference>
<evidence type="ECO:0000256" key="13">
    <source>
        <dbReference type="ARBA" id="ARBA00023098"/>
    </source>
</evidence>
<dbReference type="InterPro" id="IPR043130">
    <property type="entry name" value="CDP-OH_PTrfase_TM_dom"/>
</dbReference>
<dbReference type="InterPro" id="IPR026027">
    <property type="entry name" value="PcS"/>
</dbReference>
<feature type="transmembrane region" description="Helical" evidence="20">
    <location>
        <begin position="205"/>
        <end position="224"/>
    </location>
</feature>
<evidence type="ECO:0000313" key="21">
    <source>
        <dbReference type="EMBL" id="OKL43428.1"/>
    </source>
</evidence>
<evidence type="ECO:0000256" key="8">
    <source>
        <dbReference type="ARBA" id="ARBA00022516"/>
    </source>
</evidence>